<reference evidence="2" key="2">
    <citation type="submission" date="2019-07" db="EMBL/GenBank/DDBJ databases">
        <authorList>
            <person name="Yang Y."/>
            <person name="Bocs S."/>
            <person name="Baudouin L."/>
        </authorList>
    </citation>
    <scope>NUCLEOTIDE SEQUENCE</scope>
    <source>
        <tissue evidence="2">Spear leaf of Hainan Tall coconut</tissue>
    </source>
</reference>
<reference evidence="2" key="1">
    <citation type="journal article" date="2017" name="Gigascience">
        <title>The genome draft of coconut (Cocos nucifera).</title>
        <authorList>
            <person name="Xiao Y."/>
            <person name="Xu P."/>
            <person name="Fan H."/>
            <person name="Baudouin L."/>
            <person name="Xia W."/>
            <person name="Bocs S."/>
            <person name="Xu J."/>
            <person name="Li Q."/>
            <person name="Guo A."/>
            <person name="Zhou L."/>
            <person name="Li J."/>
            <person name="Wu Y."/>
            <person name="Ma Z."/>
            <person name="Armero A."/>
            <person name="Issali A.E."/>
            <person name="Liu N."/>
            <person name="Peng M."/>
            <person name="Yang Y."/>
        </authorList>
    </citation>
    <scope>NUCLEOTIDE SEQUENCE</scope>
    <source>
        <tissue evidence="2">Spear leaf of Hainan Tall coconut</tissue>
    </source>
</reference>
<dbReference type="EMBL" id="CM017876">
    <property type="protein sequence ID" value="KAG1342846.1"/>
    <property type="molecule type" value="Genomic_DNA"/>
</dbReference>
<accession>A0A8K0IAB8</accession>
<evidence type="ECO:0000313" key="3">
    <source>
        <dbReference type="Proteomes" id="UP000797356"/>
    </source>
</evidence>
<dbReference type="Proteomes" id="UP000797356">
    <property type="component" value="Chromosome 5"/>
</dbReference>
<dbReference type="AlphaFoldDB" id="A0A8K0IAB8"/>
<keyword evidence="3" id="KW-1185">Reference proteome</keyword>
<proteinExistence type="predicted"/>
<feature type="compositionally biased region" description="Low complexity" evidence="1">
    <location>
        <begin position="121"/>
        <end position="130"/>
    </location>
</feature>
<sequence length="137" mass="15219">MKFGSASEAEPPLEPVIEEVPIEGHEHLREKILQEGRMKFDRVQGGGMKFGHVHDLPSASKAELHLELTTKKAPIKEYEVLPTKVEVKFGTSKAELTLEYVINETPYKEFTGGGMKFGQAKSSSTSSSSSRKSRQKK</sequence>
<evidence type="ECO:0000256" key="1">
    <source>
        <dbReference type="SAM" id="MobiDB-lite"/>
    </source>
</evidence>
<name>A0A8K0IAB8_COCNU</name>
<protein>
    <submittedName>
        <fullName evidence="2">Uncharacterized protein</fullName>
    </submittedName>
</protein>
<comment type="caution">
    <text evidence="2">The sequence shown here is derived from an EMBL/GenBank/DDBJ whole genome shotgun (WGS) entry which is preliminary data.</text>
</comment>
<feature type="region of interest" description="Disordered" evidence="1">
    <location>
        <begin position="111"/>
        <end position="137"/>
    </location>
</feature>
<gene>
    <name evidence="2" type="ORF">COCNU_05G010750</name>
</gene>
<organism evidence="2 3">
    <name type="scientific">Cocos nucifera</name>
    <name type="common">Coconut palm</name>
    <dbReference type="NCBI Taxonomy" id="13894"/>
    <lineage>
        <taxon>Eukaryota</taxon>
        <taxon>Viridiplantae</taxon>
        <taxon>Streptophyta</taxon>
        <taxon>Embryophyta</taxon>
        <taxon>Tracheophyta</taxon>
        <taxon>Spermatophyta</taxon>
        <taxon>Magnoliopsida</taxon>
        <taxon>Liliopsida</taxon>
        <taxon>Arecaceae</taxon>
        <taxon>Arecoideae</taxon>
        <taxon>Cocoseae</taxon>
        <taxon>Attaleinae</taxon>
        <taxon>Cocos</taxon>
    </lineage>
</organism>
<evidence type="ECO:0000313" key="2">
    <source>
        <dbReference type="EMBL" id="KAG1342846.1"/>
    </source>
</evidence>